<evidence type="ECO:0000256" key="13">
    <source>
        <dbReference type="PROSITE-ProRule" id="PRU00322"/>
    </source>
</evidence>
<dbReference type="PANTHER" id="PTHR23238">
    <property type="entry name" value="RNA BINDING PROTEIN"/>
    <property type="match status" value="1"/>
</dbReference>
<feature type="domain" description="RanBP2-type" evidence="16">
    <location>
        <begin position="439"/>
        <end position="470"/>
    </location>
</feature>
<dbReference type="Proteomes" id="UP000237438">
    <property type="component" value="Unassembled WGS sequence"/>
</dbReference>
<organism evidence="17 18">
    <name type="scientific">Erysiphe pulchra</name>
    <dbReference type="NCBI Taxonomy" id="225359"/>
    <lineage>
        <taxon>Eukaryota</taxon>
        <taxon>Fungi</taxon>
        <taxon>Dikarya</taxon>
        <taxon>Ascomycota</taxon>
        <taxon>Pezizomycotina</taxon>
        <taxon>Leotiomycetes</taxon>
        <taxon>Erysiphales</taxon>
        <taxon>Erysiphaceae</taxon>
        <taxon>Erysiphe</taxon>
    </lineage>
</organism>
<dbReference type="GO" id="GO:0005694">
    <property type="term" value="C:chromosome"/>
    <property type="evidence" value="ECO:0007669"/>
    <property type="project" value="UniProtKB-SubCell"/>
</dbReference>
<evidence type="ECO:0000313" key="18">
    <source>
        <dbReference type="Proteomes" id="UP000237438"/>
    </source>
</evidence>
<dbReference type="InterPro" id="IPR036397">
    <property type="entry name" value="RNaseH_sf"/>
</dbReference>
<comment type="caution">
    <text evidence="17">The sequence shown here is derived from an EMBL/GenBank/DDBJ whole genome shotgun (WGS) entry which is preliminary data.</text>
</comment>
<feature type="domain" description="RRM" evidence="15">
    <location>
        <begin position="261"/>
        <end position="339"/>
    </location>
</feature>
<dbReference type="GO" id="GO:0006355">
    <property type="term" value="P:regulation of DNA-templated transcription"/>
    <property type="evidence" value="ECO:0007669"/>
    <property type="project" value="InterPro"/>
</dbReference>
<dbReference type="AlphaFoldDB" id="A0A2S4PQ10"/>
<feature type="region of interest" description="Disordered" evidence="14">
    <location>
        <begin position="609"/>
        <end position="629"/>
    </location>
</feature>
<dbReference type="FunFam" id="4.10.1060.10:FF:000024">
    <property type="entry name" value="RNA-binding protein"/>
    <property type="match status" value="1"/>
</dbReference>
<protein>
    <submittedName>
        <fullName evidence="17">Ribonuclease H-like protein</fullName>
    </submittedName>
</protein>
<dbReference type="EMBL" id="PEDP01001169">
    <property type="protein sequence ID" value="POS84119.1"/>
    <property type="molecule type" value="Genomic_DNA"/>
</dbReference>
<evidence type="ECO:0000256" key="14">
    <source>
        <dbReference type="SAM" id="MobiDB-lite"/>
    </source>
</evidence>
<keyword evidence="18" id="KW-1185">Reference proteome</keyword>
<dbReference type="InterPro" id="IPR012677">
    <property type="entry name" value="Nucleotide-bd_a/b_plait_sf"/>
</dbReference>
<dbReference type="GO" id="GO:0003723">
    <property type="term" value="F:RNA binding"/>
    <property type="evidence" value="ECO:0007669"/>
    <property type="project" value="UniProtKB-UniRule"/>
</dbReference>
<evidence type="ECO:0000313" key="17">
    <source>
        <dbReference type="EMBL" id="POS84119.1"/>
    </source>
</evidence>
<dbReference type="Gene3D" id="3.30.70.330">
    <property type="match status" value="1"/>
</dbReference>
<dbReference type="GO" id="GO:0008270">
    <property type="term" value="F:zinc ion binding"/>
    <property type="evidence" value="ECO:0007669"/>
    <property type="project" value="UniProtKB-KW"/>
</dbReference>
<sequence length="629" mass="67603">MSSVSKTHKANLDRYVVIHVATTCDEHSVYVTKESAEVIELGWLLLDAKTCDEMYRESILIKPQNTPITPLTALIIHWRSSLTTLTWEHVRNAGSFRDAINRFDAFASEHLISQNLDFSFVTLDSWDLRVQLPREARDKSVVLPPYLQHSRTFDLRTEYQRWQQHHPESLPFGPSMLSNICAALEVEPVQESPPIKHNLPFHLQALAPASPRRAMEEAVTLARVLKGLIRKSKPAHEHPGVLTRPMDARADVRAFLSERSKVLHMSGLPHDTTQSELESWFTQYGGRPIAFWTLRTPDQHKPTGSGFAVFSSHEEAAESLCMNGRGLNEKAIEVSPSSSRVLDHASEILTPFPPSKNRPRPGDWTCPSCGFSNFQRRTACFRCSFPAMSASSNGDSIGAYGGAYGYGPPAIISPPHHINHHGGIGGHGSGRMGGVVPFRAGDWKCGSEGCGYHNFAKNVSCLRCGASRAGAAVLADSGYPSPMETPSSYGIAPGSITSTPALGPFASVSGYGSTGGFNGHHYGGPPSTYALPSGLSGTSTPYPSLNTHFGTHVGGSHSIGPFDSRAAEAAFQSASNGPASIGGSTIYSQHVESDPFAFLSTGIGGLSMGSGDVPQNGGQQLNSTSKSPA</sequence>
<keyword evidence="8 13" id="KW-0863">Zinc-finger</keyword>
<evidence type="ECO:0000256" key="7">
    <source>
        <dbReference type="ARBA" id="ARBA00022737"/>
    </source>
</evidence>
<keyword evidence="11" id="KW-0539">Nucleus</keyword>
<evidence type="ECO:0000256" key="1">
    <source>
        <dbReference type="ARBA" id="ARBA00004123"/>
    </source>
</evidence>
<dbReference type="InterPro" id="IPR036443">
    <property type="entry name" value="Znf_RanBP2_sf"/>
</dbReference>
<evidence type="ECO:0000256" key="3">
    <source>
        <dbReference type="ARBA" id="ARBA00008448"/>
    </source>
</evidence>
<dbReference type="CDD" id="cd06133">
    <property type="entry name" value="ERI-1_3'hExo_like"/>
    <property type="match status" value="1"/>
</dbReference>
<proteinExistence type="inferred from homology"/>
<dbReference type="InterPro" id="IPR034870">
    <property type="entry name" value="TET_fam"/>
</dbReference>
<evidence type="ECO:0000256" key="6">
    <source>
        <dbReference type="ARBA" id="ARBA00022723"/>
    </source>
</evidence>
<feature type="domain" description="RanBP2-type" evidence="16">
    <location>
        <begin position="360"/>
        <end position="389"/>
    </location>
</feature>
<dbReference type="InterPro" id="IPR047201">
    <property type="entry name" value="ERI-1_3'hExo-like"/>
</dbReference>
<keyword evidence="5" id="KW-0597">Phosphoprotein</keyword>
<name>A0A2S4PQ10_9PEZI</name>
<keyword evidence="6" id="KW-0479">Metal-binding</keyword>
<feature type="compositionally biased region" description="Polar residues" evidence="14">
    <location>
        <begin position="616"/>
        <end position="629"/>
    </location>
</feature>
<dbReference type="GO" id="GO:0005737">
    <property type="term" value="C:cytoplasm"/>
    <property type="evidence" value="ECO:0007669"/>
    <property type="project" value="UniProtKB-ARBA"/>
</dbReference>
<reference evidence="17 18" key="1">
    <citation type="submission" date="2017-10" db="EMBL/GenBank/DDBJ databases">
        <title>Development of genomic resources for the powdery mildew, Erysiphe pulchra.</title>
        <authorList>
            <person name="Wadl P.A."/>
            <person name="Mack B.M."/>
            <person name="Moore G."/>
            <person name="Beltz S.B."/>
        </authorList>
    </citation>
    <scope>NUCLEOTIDE SEQUENCE [LARGE SCALE GENOMIC DNA]</scope>
    <source>
        <strain evidence="17">Cflorida</strain>
    </source>
</reference>
<dbReference type="OrthoDB" id="448399at2759"/>
<evidence type="ECO:0000259" key="16">
    <source>
        <dbReference type="PROSITE" id="PS50199"/>
    </source>
</evidence>
<evidence type="ECO:0000256" key="10">
    <source>
        <dbReference type="ARBA" id="ARBA00022884"/>
    </source>
</evidence>
<dbReference type="GO" id="GO:0000175">
    <property type="term" value="F:3'-5'-RNA exonuclease activity"/>
    <property type="evidence" value="ECO:0007669"/>
    <property type="project" value="InterPro"/>
</dbReference>
<dbReference type="SUPFAM" id="SSF90209">
    <property type="entry name" value="Ran binding protein zinc finger-like"/>
    <property type="match status" value="2"/>
</dbReference>
<dbReference type="GO" id="GO:0005634">
    <property type="term" value="C:nucleus"/>
    <property type="evidence" value="ECO:0007669"/>
    <property type="project" value="UniProtKB-SubCell"/>
</dbReference>
<dbReference type="Gene3D" id="4.10.1060.10">
    <property type="entry name" value="Zinc finger, RanBP2-type"/>
    <property type="match status" value="2"/>
</dbReference>
<dbReference type="CDD" id="cd12452">
    <property type="entry name" value="RRM_ARP_like"/>
    <property type="match status" value="1"/>
</dbReference>
<dbReference type="InterPro" id="IPR012337">
    <property type="entry name" value="RNaseH-like_sf"/>
</dbReference>
<evidence type="ECO:0000259" key="15">
    <source>
        <dbReference type="PROSITE" id="PS50102"/>
    </source>
</evidence>
<evidence type="ECO:0000256" key="12">
    <source>
        <dbReference type="PROSITE-ProRule" id="PRU00176"/>
    </source>
</evidence>
<comment type="subcellular location">
    <subcellularLocation>
        <location evidence="2">Chromosome</location>
    </subcellularLocation>
    <subcellularLocation>
        <location evidence="1">Nucleus</location>
    </subcellularLocation>
</comment>
<dbReference type="Pfam" id="PF00076">
    <property type="entry name" value="RRM_1"/>
    <property type="match status" value="1"/>
</dbReference>
<dbReference type="Gene3D" id="3.30.420.10">
    <property type="entry name" value="Ribonuclease H-like superfamily/Ribonuclease H"/>
    <property type="match status" value="1"/>
</dbReference>
<evidence type="ECO:0000256" key="5">
    <source>
        <dbReference type="ARBA" id="ARBA00022553"/>
    </source>
</evidence>
<dbReference type="SUPFAM" id="SSF53098">
    <property type="entry name" value="Ribonuclease H-like"/>
    <property type="match status" value="1"/>
</dbReference>
<dbReference type="InterPro" id="IPR035979">
    <property type="entry name" value="RBD_domain_sf"/>
</dbReference>
<keyword evidence="9" id="KW-0862">Zinc</keyword>
<evidence type="ECO:0000256" key="11">
    <source>
        <dbReference type="ARBA" id="ARBA00023242"/>
    </source>
</evidence>
<dbReference type="SUPFAM" id="SSF54928">
    <property type="entry name" value="RNA-binding domain, RBD"/>
    <property type="match status" value="1"/>
</dbReference>
<dbReference type="PROSITE" id="PS01358">
    <property type="entry name" value="ZF_RANBP2_1"/>
    <property type="match status" value="2"/>
</dbReference>
<comment type="similarity">
    <text evidence="3">Belongs to the RRM TET family.</text>
</comment>
<keyword evidence="7" id="KW-0677">Repeat</keyword>
<accession>A0A2S4PQ10</accession>
<dbReference type="InterPro" id="IPR001876">
    <property type="entry name" value="Znf_RanBP2"/>
</dbReference>
<dbReference type="InterPro" id="IPR000504">
    <property type="entry name" value="RRM_dom"/>
</dbReference>
<keyword evidence="10 12" id="KW-0694">RNA-binding</keyword>
<dbReference type="PROSITE" id="PS50199">
    <property type="entry name" value="ZF_RANBP2_2"/>
    <property type="match status" value="2"/>
</dbReference>
<dbReference type="PROSITE" id="PS50102">
    <property type="entry name" value="RRM"/>
    <property type="match status" value="1"/>
</dbReference>
<dbReference type="SMART" id="SM00547">
    <property type="entry name" value="ZnF_RBZ"/>
    <property type="match status" value="2"/>
</dbReference>
<gene>
    <name evidence="17" type="ORF">EPUL_004227</name>
</gene>
<feature type="non-terminal residue" evidence="17">
    <location>
        <position position="629"/>
    </location>
</feature>
<evidence type="ECO:0000256" key="4">
    <source>
        <dbReference type="ARBA" id="ARBA00022454"/>
    </source>
</evidence>
<dbReference type="Pfam" id="PF00641">
    <property type="entry name" value="Zn_ribbon_RanBP"/>
    <property type="match status" value="2"/>
</dbReference>
<evidence type="ECO:0000256" key="9">
    <source>
        <dbReference type="ARBA" id="ARBA00022833"/>
    </source>
</evidence>
<evidence type="ECO:0000256" key="2">
    <source>
        <dbReference type="ARBA" id="ARBA00004286"/>
    </source>
</evidence>
<dbReference type="SMART" id="SM00360">
    <property type="entry name" value="RRM"/>
    <property type="match status" value="1"/>
</dbReference>
<dbReference type="FunFam" id="4.10.1060.10:FF:000021">
    <property type="entry name" value="MUTL protein homolog 3"/>
    <property type="match status" value="1"/>
</dbReference>
<dbReference type="InterPro" id="IPR034351">
    <property type="entry name" value="Nrp1_RRM"/>
</dbReference>
<evidence type="ECO:0000256" key="8">
    <source>
        <dbReference type="ARBA" id="ARBA00022771"/>
    </source>
</evidence>
<dbReference type="STRING" id="225359.A0A2S4PQ10"/>
<keyword evidence="4" id="KW-0158">Chromosome</keyword>